<evidence type="ECO:0000256" key="1">
    <source>
        <dbReference type="ARBA" id="ARBA00022603"/>
    </source>
</evidence>
<dbReference type="PROSITE" id="PS51682">
    <property type="entry name" value="SAM_OMT_I"/>
    <property type="match status" value="1"/>
</dbReference>
<dbReference type="InterPro" id="IPR002935">
    <property type="entry name" value="SAM_O-MeTrfase"/>
</dbReference>
<keyword evidence="2 4" id="KW-0808">Transferase</keyword>
<dbReference type="AlphaFoldDB" id="A0A2U3QL14"/>
<keyword evidence="1 4" id="KW-0489">Methyltransferase</keyword>
<dbReference type="GO" id="GO:0008757">
    <property type="term" value="F:S-adenosylmethionine-dependent methyltransferase activity"/>
    <property type="evidence" value="ECO:0007669"/>
    <property type="project" value="TreeGrafter"/>
</dbReference>
<dbReference type="PANTHER" id="PTHR10509:SF14">
    <property type="entry name" value="CAFFEOYL-COA O-METHYLTRANSFERASE 3-RELATED"/>
    <property type="match status" value="1"/>
</dbReference>
<keyword evidence="3" id="KW-0949">S-adenosyl-L-methionine</keyword>
<dbReference type="GO" id="GO:0008171">
    <property type="term" value="F:O-methyltransferase activity"/>
    <property type="evidence" value="ECO:0007669"/>
    <property type="project" value="InterPro"/>
</dbReference>
<evidence type="ECO:0000313" key="4">
    <source>
        <dbReference type="EMBL" id="SPQ02030.1"/>
    </source>
</evidence>
<dbReference type="Pfam" id="PF01596">
    <property type="entry name" value="Methyltransf_3"/>
    <property type="match status" value="1"/>
</dbReference>
<evidence type="ECO:0000256" key="2">
    <source>
        <dbReference type="ARBA" id="ARBA00022679"/>
    </source>
</evidence>
<dbReference type="SUPFAM" id="SSF53335">
    <property type="entry name" value="S-adenosyl-L-methionine-dependent methyltransferases"/>
    <property type="match status" value="1"/>
</dbReference>
<evidence type="ECO:0000256" key="3">
    <source>
        <dbReference type="ARBA" id="ARBA00022691"/>
    </source>
</evidence>
<keyword evidence="5" id="KW-1185">Reference proteome</keyword>
<gene>
    <name evidence="4" type="primary">omt</name>
    <name evidence="4" type="ORF">NBG4_870002</name>
</gene>
<protein>
    <submittedName>
        <fullName evidence="4">O-methyltransferase</fullName>
    </submittedName>
</protein>
<dbReference type="EMBL" id="OUUY01000138">
    <property type="protein sequence ID" value="SPQ02030.1"/>
    <property type="molecule type" value="Genomic_DNA"/>
</dbReference>
<dbReference type="GO" id="GO:0032259">
    <property type="term" value="P:methylation"/>
    <property type="evidence" value="ECO:0007669"/>
    <property type="project" value="UniProtKB-KW"/>
</dbReference>
<name>A0A2U3QL14_9BACT</name>
<dbReference type="InterPro" id="IPR050362">
    <property type="entry name" value="Cation-dep_OMT"/>
</dbReference>
<organism evidence="4 5">
    <name type="scientific">Candidatus Sulfobium mesophilum</name>
    <dbReference type="NCBI Taxonomy" id="2016548"/>
    <lineage>
        <taxon>Bacteria</taxon>
        <taxon>Pseudomonadati</taxon>
        <taxon>Nitrospirota</taxon>
        <taxon>Nitrospiria</taxon>
        <taxon>Nitrospirales</taxon>
        <taxon>Nitrospiraceae</taxon>
        <taxon>Candidatus Sulfobium</taxon>
    </lineage>
</organism>
<evidence type="ECO:0000313" key="5">
    <source>
        <dbReference type="Proteomes" id="UP000245125"/>
    </source>
</evidence>
<proteinExistence type="predicted"/>
<dbReference type="Proteomes" id="UP000245125">
    <property type="component" value="Unassembled WGS sequence"/>
</dbReference>
<dbReference type="InterPro" id="IPR029063">
    <property type="entry name" value="SAM-dependent_MTases_sf"/>
</dbReference>
<dbReference type="PANTHER" id="PTHR10509">
    <property type="entry name" value="O-METHYLTRANSFERASE-RELATED"/>
    <property type="match status" value="1"/>
</dbReference>
<dbReference type="CDD" id="cd02440">
    <property type="entry name" value="AdoMet_MTases"/>
    <property type="match status" value="1"/>
</dbReference>
<reference evidence="5" key="1">
    <citation type="submission" date="2018-03" db="EMBL/GenBank/DDBJ databases">
        <authorList>
            <person name="Zecchin S."/>
        </authorList>
    </citation>
    <scope>NUCLEOTIDE SEQUENCE [LARGE SCALE GENOMIC DNA]</scope>
</reference>
<accession>A0A2U3QL14</accession>
<sequence length="232" mass="26237">MAIRYGKKDNEAGIYSFMDSVAKEAEEYAVNHTTPLSDLLEEIENFTLTKTPYPSMLTGRVEGRFLQLVAQLSSARQIVEVGTFTGYSALAMAEVLPDDGRLLTVEHNRDYAKLARNFFDRSPSGFKITLCVGEALEVLKTLPDAETDLVFVDADKQNYSAYYRESMRILRNGGLMLADNALWYGRIFDPKDDESRAMAAFNEEVRTDDRAEKLFLTIRDGIYLIRKVGSVR</sequence>
<dbReference type="Gene3D" id="3.40.50.150">
    <property type="entry name" value="Vaccinia Virus protein VP39"/>
    <property type="match status" value="1"/>
</dbReference>